<dbReference type="InterPro" id="IPR052906">
    <property type="entry name" value="Type_IV_Methyl-Rstrct_Enzyme"/>
</dbReference>
<dbReference type="Pfam" id="PF04471">
    <property type="entry name" value="Mrr_cat"/>
    <property type="match status" value="1"/>
</dbReference>
<sequence>MTSIPKYDSLFRPVLLALEALGGSGAIGEINDHVAQQLKLSPEALALVYKKSLVSTVADRIAWARTYLKMAGFAENPSRGLWVLTEEGRTALALDVPTLRKSVMDAARLRGKAGAGSGIAEDREEIAEGSEPPPLWSDRLLAVLLAMKPDAFERLCQRLLRESGFTKVDVTGRSGDGGIDGSGILRMNLVSFQVIFQCKRWQGTVGPGVVRDFRGAMVGRADKGLIITTSTFTADARKEATRDGAPAIDLV</sequence>
<evidence type="ECO:0000313" key="4">
    <source>
        <dbReference type="Proteomes" id="UP000215616"/>
    </source>
</evidence>
<gene>
    <name evidence="3" type="ORF">B7Z12_20770</name>
</gene>
<keyword evidence="3" id="KW-0255">Endonuclease</keyword>
<evidence type="ECO:0000259" key="1">
    <source>
        <dbReference type="Pfam" id="PF04471"/>
    </source>
</evidence>
<evidence type="ECO:0000259" key="2">
    <source>
        <dbReference type="Pfam" id="PF14338"/>
    </source>
</evidence>
<comment type="caution">
    <text evidence="3">The sequence shown here is derived from an EMBL/GenBank/DDBJ whole genome shotgun (WGS) entry which is preliminary data.</text>
</comment>
<feature type="non-terminal residue" evidence="3">
    <location>
        <position position="251"/>
    </location>
</feature>
<dbReference type="SUPFAM" id="SSF52980">
    <property type="entry name" value="Restriction endonuclease-like"/>
    <property type="match status" value="1"/>
</dbReference>
<feature type="domain" description="Restriction endonuclease type IV Mrr" evidence="1">
    <location>
        <begin position="145"/>
        <end position="243"/>
    </location>
</feature>
<dbReference type="InterPro" id="IPR011856">
    <property type="entry name" value="tRNA_endonuc-like_dom_sf"/>
</dbReference>
<evidence type="ECO:0000313" key="3">
    <source>
        <dbReference type="EMBL" id="OYW97914.1"/>
    </source>
</evidence>
<keyword evidence="3" id="KW-0540">Nuclease</keyword>
<reference evidence="3 4" key="1">
    <citation type="submission" date="2017-03" db="EMBL/GenBank/DDBJ databases">
        <title>Lifting the veil on microbial sulfur biogeochemistry in mining wastewaters.</title>
        <authorList>
            <person name="Kantor R.S."/>
            <person name="Colenbrander Nelson T."/>
            <person name="Marshall S."/>
            <person name="Bennett D."/>
            <person name="Apte S."/>
            <person name="Camacho D."/>
            <person name="Thomas B.C."/>
            <person name="Warren L.A."/>
            <person name="Banfield J.F."/>
        </authorList>
    </citation>
    <scope>NUCLEOTIDE SEQUENCE [LARGE SCALE GENOMIC DNA]</scope>
    <source>
        <strain evidence="3">32-67-7</strain>
    </source>
</reference>
<dbReference type="PANTHER" id="PTHR30015">
    <property type="entry name" value="MRR RESTRICTION SYSTEM PROTEIN"/>
    <property type="match status" value="1"/>
</dbReference>
<organism evidence="3 4">
    <name type="scientific">Caulobacter vibrioides</name>
    <name type="common">Caulobacter crescentus</name>
    <dbReference type="NCBI Taxonomy" id="155892"/>
    <lineage>
        <taxon>Bacteria</taxon>
        <taxon>Pseudomonadati</taxon>
        <taxon>Pseudomonadota</taxon>
        <taxon>Alphaproteobacteria</taxon>
        <taxon>Caulobacterales</taxon>
        <taxon>Caulobacteraceae</taxon>
        <taxon>Caulobacter</taxon>
    </lineage>
</organism>
<dbReference type="EMBL" id="NCDQ01000576">
    <property type="protein sequence ID" value="OYW97914.1"/>
    <property type="molecule type" value="Genomic_DNA"/>
</dbReference>
<keyword evidence="3" id="KW-0378">Hydrolase</keyword>
<accession>A0A258CQF1</accession>
<dbReference type="GO" id="GO:0015666">
    <property type="term" value="F:restriction endodeoxyribonuclease activity"/>
    <property type="evidence" value="ECO:0007669"/>
    <property type="project" value="TreeGrafter"/>
</dbReference>
<feature type="domain" description="Restriction system protein Mrr-like N-terminal" evidence="2">
    <location>
        <begin position="7"/>
        <end position="93"/>
    </location>
</feature>
<dbReference type="PANTHER" id="PTHR30015:SF7">
    <property type="entry name" value="TYPE IV METHYL-DIRECTED RESTRICTION ENZYME ECOKMRR"/>
    <property type="match status" value="1"/>
</dbReference>
<dbReference type="GO" id="GO:0009307">
    <property type="term" value="P:DNA restriction-modification system"/>
    <property type="evidence" value="ECO:0007669"/>
    <property type="project" value="InterPro"/>
</dbReference>
<dbReference type="InterPro" id="IPR011335">
    <property type="entry name" value="Restrct_endonuc-II-like"/>
</dbReference>
<protein>
    <submittedName>
        <fullName evidence="3">Restriction endonuclease</fullName>
    </submittedName>
</protein>
<dbReference type="Gene3D" id="3.40.1350.10">
    <property type="match status" value="1"/>
</dbReference>
<dbReference type="Pfam" id="PF14338">
    <property type="entry name" value="Mrr_N"/>
    <property type="match status" value="1"/>
</dbReference>
<dbReference type="Proteomes" id="UP000215616">
    <property type="component" value="Unassembled WGS sequence"/>
</dbReference>
<dbReference type="GO" id="GO:0003677">
    <property type="term" value="F:DNA binding"/>
    <property type="evidence" value="ECO:0007669"/>
    <property type="project" value="InterPro"/>
</dbReference>
<dbReference type="InterPro" id="IPR025745">
    <property type="entry name" value="Mrr-like_N_dom"/>
</dbReference>
<dbReference type="InterPro" id="IPR007560">
    <property type="entry name" value="Restrct_endonuc_IV_Mrr"/>
</dbReference>
<name>A0A258CQF1_CAUVI</name>
<dbReference type="AlphaFoldDB" id="A0A258CQF1"/>
<proteinExistence type="predicted"/>